<dbReference type="EMBL" id="OV725079">
    <property type="protein sequence ID" value="CAH1394635.1"/>
    <property type="molecule type" value="Genomic_DNA"/>
</dbReference>
<dbReference type="PANTHER" id="PTHR24291">
    <property type="entry name" value="CYTOCHROME P450 FAMILY 4"/>
    <property type="match status" value="1"/>
</dbReference>
<keyword evidence="6 13" id="KW-0479">Metal-binding</keyword>
<keyword evidence="8" id="KW-0492">Microsome</keyword>
<keyword evidence="17" id="KW-1185">Reference proteome</keyword>
<evidence type="ECO:0000256" key="10">
    <source>
        <dbReference type="ARBA" id="ARBA00023004"/>
    </source>
</evidence>
<evidence type="ECO:0000256" key="9">
    <source>
        <dbReference type="ARBA" id="ARBA00023002"/>
    </source>
</evidence>
<dbReference type="AlphaFoldDB" id="A0A9P0H4G9"/>
<evidence type="ECO:0000256" key="1">
    <source>
        <dbReference type="ARBA" id="ARBA00001971"/>
    </source>
</evidence>
<comment type="cofactor">
    <cofactor evidence="1 13">
        <name>heme</name>
        <dbReference type="ChEBI" id="CHEBI:30413"/>
    </cofactor>
</comment>
<dbReference type="InterPro" id="IPR050196">
    <property type="entry name" value="Cytochrome_P450_Monoox"/>
</dbReference>
<evidence type="ECO:0000313" key="17">
    <source>
        <dbReference type="Proteomes" id="UP001152798"/>
    </source>
</evidence>
<evidence type="ECO:0000256" key="11">
    <source>
        <dbReference type="ARBA" id="ARBA00023033"/>
    </source>
</evidence>
<keyword evidence="15" id="KW-0812">Transmembrane</keyword>
<reference evidence="16" key="1">
    <citation type="submission" date="2022-01" db="EMBL/GenBank/DDBJ databases">
        <authorList>
            <person name="King R."/>
        </authorList>
    </citation>
    <scope>NUCLEOTIDE SEQUENCE</scope>
</reference>
<dbReference type="InterPro" id="IPR002401">
    <property type="entry name" value="Cyt_P450_E_grp-I"/>
</dbReference>
<evidence type="ECO:0000256" key="7">
    <source>
        <dbReference type="ARBA" id="ARBA00022824"/>
    </source>
</evidence>
<dbReference type="GO" id="GO:0004497">
    <property type="term" value="F:monooxygenase activity"/>
    <property type="evidence" value="ECO:0007669"/>
    <property type="project" value="UniProtKB-KW"/>
</dbReference>
<keyword evidence="15" id="KW-1133">Transmembrane helix</keyword>
<evidence type="ECO:0000256" key="12">
    <source>
        <dbReference type="ARBA" id="ARBA00023136"/>
    </source>
</evidence>
<evidence type="ECO:0000256" key="14">
    <source>
        <dbReference type="RuleBase" id="RU000461"/>
    </source>
</evidence>
<accession>A0A9P0H4G9</accession>
<keyword evidence="5 13" id="KW-0349">Heme</keyword>
<dbReference type="PANTHER" id="PTHR24291:SF189">
    <property type="entry name" value="CYTOCHROME P450 4C3-RELATED"/>
    <property type="match status" value="1"/>
</dbReference>
<evidence type="ECO:0000256" key="8">
    <source>
        <dbReference type="ARBA" id="ARBA00022848"/>
    </source>
</evidence>
<dbReference type="GO" id="GO:0016705">
    <property type="term" value="F:oxidoreductase activity, acting on paired donors, with incorporation or reduction of molecular oxygen"/>
    <property type="evidence" value="ECO:0007669"/>
    <property type="project" value="InterPro"/>
</dbReference>
<dbReference type="GO" id="GO:0005789">
    <property type="term" value="C:endoplasmic reticulum membrane"/>
    <property type="evidence" value="ECO:0007669"/>
    <property type="project" value="UniProtKB-SubCell"/>
</dbReference>
<dbReference type="Proteomes" id="UP001152798">
    <property type="component" value="Chromosome 3"/>
</dbReference>
<evidence type="ECO:0008006" key="18">
    <source>
        <dbReference type="Google" id="ProtNLM"/>
    </source>
</evidence>
<keyword evidence="10 13" id="KW-0408">Iron</keyword>
<protein>
    <recommendedName>
        <fullName evidence="18">Cytochrome P450</fullName>
    </recommendedName>
</protein>
<gene>
    <name evidence="16" type="ORF">NEZAVI_LOCUS5097</name>
</gene>
<keyword evidence="12 15" id="KW-0472">Membrane</keyword>
<evidence type="ECO:0000256" key="15">
    <source>
        <dbReference type="SAM" id="Phobius"/>
    </source>
</evidence>
<evidence type="ECO:0000256" key="2">
    <source>
        <dbReference type="ARBA" id="ARBA00004174"/>
    </source>
</evidence>
<proteinExistence type="inferred from homology"/>
<sequence>MEIIITAAVIIVVAHLALGLLLWFRVRNLYSYPGLLGFPVFGNLYYFYKTLFLLWMDTMEKDMIDVTEKYGKDGLCFHWTYGSKPTVIVSGPQVVKEIGYHPSVSHKSDIMYRGFLNYLQGPFTNSRSDDLWKQKRKEYNTGLKKSHIDNVFCNSFNKSADKLIDLMLASASSVDTLYETISIVQNVTLETFIGVETSLAYDPHITNLMTVLLDIGSFILANPRLSGIVLTILKRIDEIVFKKIKELRNVVVEEIDRKSKSEQCYLPEQSILTQMISRSIKCNGTKKEWNPMELKTEIQEIFATSSQTVASALSSSIIFLAVLPEIQERAWQEQYEIFGNDKRDPSMDDLKQMAFLDRFIKESLRHVAPPFFAKLASDNININGITIPRGTNIVFLSRYLRMDPKYWKNPKDFDPDRFLEESGAIKYSYAPFGIGIRSCPGMYYATALMKITLSKIIRRLKLRPAQKGLRFEDIKYKACLMVEVENPPKLEVEERT</sequence>
<organism evidence="16 17">
    <name type="scientific">Nezara viridula</name>
    <name type="common">Southern green stink bug</name>
    <name type="synonym">Cimex viridulus</name>
    <dbReference type="NCBI Taxonomy" id="85310"/>
    <lineage>
        <taxon>Eukaryota</taxon>
        <taxon>Metazoa</taxon>
        <taxon>Ecdysozoa</taxon>
        <taxon>Arthropoda</taxon>
        <taxon>Hexapoda</taxon>
        <taxon>Insecta</taxon>
        <taxon>Pterygota</taxon>
        <taxon>Neoptera</taxon>
        <taxon>Paraneoptera</taxon>
        <taxon>Hemiptera</taxon>
        <taxon>Heteroptera</taxon>
        <taxon>Panheteroptera</taxon>
        <taxon>Pentatomomorpha</taxon>
        <taxon>Pentatomoidea</taxon>
        <taxon>Pentatomidae</taxon>
        <taxon>Pentatominae</taxon>
        <taxon>Nezara</taxon>
    </lineage>
</organism>
<dbReference type="SUPFAM" id="SSF48264">
    <property type="entry name" value="Cytochrome P450"/>
    <property type="match status" value="1"/>
</dbReference>
<evidence type="ECO:0000256" key="5">
    <source>
        <dbReference type="ARBA" id="ARBA00022617"/>
    </source>
</evidence>
<feature type="transmembrane region" description="Helical" evidence="15">
    <location>
        <begin position="29"/>
        <end position="48"/>
    </location>
</feature>
<dbReference type="Pfam" id="PF00067">
    <property type="entry name" value="p450"/>
    <property type="match status" value="1"/>
</dbReference>
<dbReference type="GO" id="GO:0020037">
    <property type="term" value="F:heme binding"/>
    <property type="evidence" value="ECO:0007669"/>
    <property type="project" value="InterPro"/>
</dbReference>
<dbReference type="InterPro" id="IPR001128">
    <property type="entry name" value="Cyt_P450"/>
</dbReference>
<keyword evidence="9 14" id="KW-0560">Oxidoreductase</keyword>
<comment type="subcellular location">
    <subcellularLocation>
        <location evidence="3">Endoplasmic reticulum membrane</location>
        <topology evidence="3">Peripheral membrane protein</topology>
    </subcellularLocation>
    <subcellularLocation>
        <location evidence="2">Microsome membrane</location>
        <topology evidence="2">Peripheral membrane protein</topology>
    </subcellularLocation>
</comment>
<feature type="binding site" description="axial binding residue" evidence="13">
    <location>
        <position position="439"/>
    </location>
    <ligand>
        <name>heme</name>
        <dbReference type="ChEBI" id="CHEBI:30413"/>
    </ligand>
    <ligandPart>
        <name>Fe</name>
        <dbReference type="ChEBI" id="CHEBI:18248"/>
    </ligandPart>
</feature>
<comment type="similarity">
    <text evidence="4 14">Belongs to the cytochrome P450 family.</text>
</comment>
<dbReference type="InterPro" id="IPR017972">
    <property type="entry name" value="Cyt_P450_CS"/>
</dbReference>
<name>A0A9P0H4G9_NEZVI</name>
<evidence type="ECO:0000256" key="13">
    <source>
        <dbReference type="PIRSR" id="PIRSR602401-1"/>
    </source>
</evidence>
<dbReference type="OrthoDB" id="6619320at2759"/>
<dbReference type="Gene3D" id="1.10.630.10">
    <property type="entry name" value="Cytochrome P450"/>
    <property type="match status" value="1"/>
</dbReference>
<evidence type="ECO:0000313" key="16">
    <source>
        <dbReference type="EMBL" id="CAH1394635.1"/>
    </source>
</evidence>
<evidence type="ECO:0000256" key="6">
    <source>
        <dbReference type="ARBA" id="ARBA00022723"/>
    </source>
</evidence>
<dbReference type="PROSITE" id="PS00086">
    <property type="entry name" value="CYTOCHROME_P450"/>
    <property type="match status" value="1"/>
</dbReference>
<evidence type="ECO:0000256" key="4">
    <source>
        <dbReference type="ARBA" id="ARBA00010617"/>
    </source>
</evidence>
<dbReference type="InterPro" id="IPR036396">
    <property type="entry name" value="Cyt_P450_sf"/>
</dbReference>
<keyword evidence="11 14" id="KW-0503">Monooxygenase</keyword>
<keyword evidence="7" id="KW-0256">Endoplasmic reticulum</keyword>
<dbReference type="PRINTS" id="PR00463">
    <property type="entry name" value="EP450I"/>
</dbReference>
<evidence type="ECO:0000256" key="3">
    <source>
        <dbReference type="ARBA" id="ARBA00004406"/>
    </source>
</evidence>
<dbReference type="GO" id="GO:0005506">
    <property type="term" value="F:iron ion binding"/>
    <property type="evidence" value="ECO:0007669"/>
    <property type="project" value="InterPro"/>
</dbReference>